<sequence length="594" mass="67260">MMRLYCGAVTKEYEGQSVTLNGWVDRNRNFGGLCFLNLRDREGIVQVFIKPEAEFFVKVSNLRPESCIRVEGIVRARPADQVNPKMKTGEIEIEATQVHVYSEAEVLPLDYNTEVPEDLRLKYRYLDLRRPENQQRFFIRHKAYQVVRSYLDQHGFIEVETPVLSKATPEGARDYLVPSRVNKGKFYALPQSPQLFKQLLMVSGFDRYFQIVKCFRDEDLRSDRQPEFTQIDLETTFLTGEEVREIGEDLIRHLWKEVLDYDLPAKFPRMSYDQAMRDYGSDKPDLRNPLLLQDVNTAFTAVGLEFLAKAANDPKARVIAIKVPGAAEQFSRKKIDEYTKYVNSLGLGGLAHFSVVDHEQAQVKGSIAKFITPEIYSQLHQTLNLANNDQVFVIADHKDVATKAAGGLRIRLGRDLGLVDLKAFAPLWVINFPMYEIDEESGALIAAHHPFTSPIEGTVEYLENTPVLDIRADACDMVMNGFELSSGSVRIYNQKLQSKIFDLIGIDAEEQQDKFGFLLDAFKYGAPPHAGCAFGFDRIAMLLSGTENIRDVVAFPKTNAATCLMTNAPSYVADKALAEVAIDVVPEYKVHRDK</sequence>
<dbReference type="Pfam" id="PF02938">
    <property type="entry name" value="GAD"/>
    <property type="match status" value="1"/>
</dbReference>
<feature type="binding site" evidence="8">
    <location>
        <begin position="535"/>
        <end position="538"/>
    </location>
    <ligand>
        <name>ATP</name>
        <dbReference type="ChEBI" id="CHEBI:30616"/>
    </ligand>
</feature>
<feature type="binding site" evidence="8">
    <location>
        <position position="170"/>
    </location>
    <ligand>
        <name>L-aspartate</name>
        <dbReference type="ChEBI" id="CHEBI:29991"/>
    </ligand>
</feature>
<dbReference type="SUPFAM" id="SSF50249">
    <property type="entry name" value="Nucleic acid-binding proteins"/>
    <property type="match status" value="1"/>
</dbReference>
<comment type="subunit">
    <text evidence="8">Homodimer.</text>
</comment>
<dbReference type="Pfam" id="PF00152">
    <property type="entry name" value="tRNA-synt_2"/>
    <property type="match status" value="1"/>
</dbReference>
<evidence type="ECO:0000256" key="6">
    <source>
        <dbReference type="ARBA" id="ARBA00022917"/>
    </source>
</evidence>
<feature type="binding site" evidence="8">
    <location>
        <position position="448"/>
    </location>
    <ligand>
        <name>L-aspartate</name>
        <dbReference type="ChEBI" id="CHEBI:29991"/>
    </ligand>
</feature>
<name>A0A3A1YPD3_9GAMM</name>
<evidence type="ECO:0000256" key="8">
    <source>
        <dbReference type="HAMAP-Rule" id="MF_00044"/>
    </source>
</evidence>
<dbReference type="InterPro" id="IPR006195">
    <property type="entry name" value="aa-tRNA-synth_II"/>
</dbReference>
<feature type="region of interest" description="Aspartate" evidence="8">
    <location>
        <begin position="194"/>
        <end position="197"/>
    </location>
</feature>
<keyword evidence="3 8" id="KW-0436">Ligase</keyword>
<dbReference type="OrthoDB" id="9802326at2"/>
<dbReference type="CDD" id="cd04317">
    <property type="entry name" value="EcAspRS_like_N"/>
    <property type="match status" value="1"/>
</dbReference>
<dbReference type="SUPFAM" id="SSF55261">
    <property type="entry name" value="GAD domain-like"/>
    <property type="match status" value="1"/>
</dbReference>
<evidence type="ECO:0000256" key="5">
    <source>
        <dbReference type="ARBA" id="ARBA00022840"/>
    </source>
</evidence>
<dbReference type="GO" id="GO:0005737">
    <property type="term" value="C:cytoplasm"/>
    <property type="evidence" value="ECO:0007669"/>
    <property type="project" value="UniProtKB-SubCell"/>
</dbReference>
<gene>
    <name evidence="8" type="primary">aspS</name>
    <name evidence="10" type="ORF">CKF59_01260</name>
</gene>
<dbReference type="GO" id="GO:0006422">
    <property type="term" value="P:aspartyl-tRNA aminoacylation"/>
    <property type="evidence" value="ECO:0007669"/>
    <property type="project" value="UniProtKB-UniRule"/>
</dbReference>
<comment type="subcellular location">
    <subcellularLocation>
        <location evidence="8">Cytoplasm</location>
    </subcellularLocation>
</comment>
<dbReference type="Proteomes" id="UP000265964">
    <property type="component" value="Unassembled WGS sequence"/>
</dbReference>
<dbReference type="GO" id="GO:0005524">
    <property type="term" value="F:ATP binding"/>
    <property type="evidence" value="ECO:0007669"/>
    <property type="project" value="UniProtKB-UniRule"/>
</dbReference>
<dbReference type="PANTHER" id="PTHR22594:SF5">
    <property type="entry name" value="ASPARTATE--TRNA LIGASE, MITOCHONDRIAL"/>
    <property type="match status" value="1"/>
</dbReference>
<keyword evidence="7 8" id="KW-0030">Aminoacyl-tRNA synthetase</keyword>
<dbReference type="RefSeq" id="WP_119534172.1">
    <property type="nucleotide sequence ID" value="NZ_NRJF01000030.1"/>
</dbReference>
<dbReference type="AlphaFoldDB" id="A0A3A1YPD3"/>
<dbReference type="InterPro" id="IPR002312">
    <property type="entry name" value="Asp/Asn-tRNA-synth_IIb"/>
</dbReference>
<evidence type="ECO:0000256" key="4">
    <source>
        <dbReference type="ARBA" id="ARBA00022741"/>
    </source>
</evidence>
<dbReference type="PROSITE" id="PS50862">
    <property type="entry name" value="AA_TRNA_LIGASE_II"/>
    <property type="match status" value="1"/>
</dbReference>
<dbReference type="PANTHER" id="PTHR22594">
    <property type="entry name" value="ASPARTYL/LYSYL-TRNA SYNTHETASE"/>
    <property type="match status" value="1"/>
</dbReference>
<dbReference type="SUPFAM" id="SSF55681">
    <property type="entry name" value="Class II aaRS and biotin synthetases"/>
    <property type="match status" value="1"/>
</dbReference>
<dbReference type="PRINTS" id="PR01042">
    <property type="entry name" value="TRNASYNTHASP"/>
</dbReference>
<dbReference type="InterPro" id="IPR045864">
    <property type="entry name" value="aa-tRNA-synth_II/BPL/LPL"/>
</dbReference>
<dbReference type="HAMAP" id="MF_00044">
    <property type="entry name" value="Asp_tRNA_synth_type1"/>
    <property type="match status" value="1"/>
</dbReference>
<dbReference type="InterPro" id="IPR047089">
    <property type="entry name" value="Asp-tRNA-ligase_1_N"/>
</dbReference>
<feature type="binding site" evidence="8">
    <location>
        <position position="216"/>
    </location>
    <ligand>
        <name>L-aspartate</name>
        <dbReference type="ChEBI" id="CHEBI:29991"/>
    </ligand>
</feature>
<feature type="domain" description="Aminoacyl-transfer RNA synthetases class-II family profile" evidence="9">
    <location>
        <begin position="137"/>
        <end position="556"/>
    </location>
</feature>
<comment type="similarity">
    <text evidence="1 8">Belongs to the class-II aminoacyl-tRNA synthetase family. Type 1 subfamily.</text>
</comment>
<organism evidence="10 11">
    <name type="scientific">Psittacicella gerlachiana</name>
    <dbReference type="NCBI Taxonomy" id="2028574"/>
    <lineage>
        <taxon>Bacteria</taxon>
        <taxon>Pseudomonadati</taxon>
        <taxon>Pseudomonadota</taxon>
        <taxon>Gammaproteobacteria</taxon>
        <taxon>Pasteurellales</taxon>
        <taxon>Psittacicellaceae</taxon>
        <taxon>Psittacicella</taxon>
    </lineage>
</organism>
<dbReference type="GO" id="GO:0004815">
    <property type="term" value="F:aspartate-tRNA ligase activity"/>
    <property type="evidence" value="ECO:0007669"/>
    <property type="project" value="UniProtKB-UniRule"/>
</dbReference>
<keyword evidence="2 8" id="KW-0963">Cytoplasm</keyword>
<dbReference type="NCBIfam" id="TIGR00459">
    <property type="entry name" value="aspS_bact"/>
    <property type="match status" value="1"/>
</dbReference>
<comment type="caution">
    <text evidence="10">The sequence shown here is derived from an EMBL/GenBank/DDBJ whole genome shotgun (WGS) entry which is preliminary data.</text>
</comment>
<evidence type="ECO:0000256" key="3">
    <source>
        <dbReference type="ARBA" id="ARBA00022598"/>
    </source>
</evidence>
<protein>
    <recommendedName>
        <fullName evidence="8">Aspartate--tRNA ligase</fullName>
        <ecNumber evidence="8">6.1.1.12</ecNumber>
    </recommendedName>
    <alternativeName>
        <fullName evidence="8">Aspartyl-tRNA synthetase</fullName>
        <shortName evidence="8">AspRS</shortName>
    </alternativeName>
</protein>
<dbReference type="InterPro" id="IPR047090">
    <property type="entry name" value="AspRS_core"/>
</dbReference>
<dbReference type="InterPro" id="IPR029351">
    <property type="entry name" value="GAD_dom"/>
</dbReference>
<evidence type="ECO:0000256" key="2">
    <source>
        <dbReference type="ARBA" id="ARBA00022490"/>
    </source>
</evidence>
<dbReference type="InterPro" id="IPR012340">
    <property type="entry name" value="NA-bd_OB-fold"/>
</dbReference>
<dbReference type="Pfam" id="PF01336">
    <property type="entry name" value="tRNA_anti-codon"/>
    <property type="match status" value="1"/>
</dbReference>
<comment type="caution">
    <text evidence="8">Lacks conserved residue(s) required for the propagation of feature annotation.</text>
</comment>
<dbReference type="Gene3D" id="3.30.930.10">
    <property type="entry name" value="Bira Bifunctional Protein, Domain 2"/>
    <property type="match status" value="1"/>
</dbReference>
<keyword evidence="5 8" id="KW-0067">ATP-binding</keyword>
<feature type="binding site" evidence="8">
    <location>
        <position position="490"/>
    </location>
    <ligand>
        <name>L-aspartate</name>
        <dbReference type="ChEBI" id="CHEBI:29991"/>
    </ligand>
</feature>
<dbReference type="Gene3D" id="3.30.1360.30">
    <property type="entry name" value="GAD-like domain"/>
    <property type="match status" value="1"/>
</dbReference>
<dbReference type="InterPro" id="IPR004364">
    <property type="entry name" value="Aa-tRNA-synt_II"/>
</dbReference>
<dbReference type="EMBL" id="NRJF01000030">
    <property type="protein sequence ID" value="RIY37887.1"/>
    <property type="molecule type" value="Genomic_DNA"/>
</dbReference>
<dbReference type="Gene3D" id="2.40.50.140">
    <property type="entry name" value="Nucleic acid-binding proteins"/>
    <property type="match status" value="1"/>
</dbReference>
<keyword evidence="6 8" id="KW-0648">Protein biosynthesis</keyword>
<accession>A0A3A1YPD3</accession>
<comment type="function">
    <text evidence="8">Catalyzes the attachment of L-aspartate to tRNA(Asp) in a two-step reaction: L-aspartate is first activated by ATP to form Asp-AMP and then transferred to the acceptor end of tRNA(Asp).</text>
</comment>
<comment type="catalytic activity">
    <reaction evidence="8">
        <text>tRNA(Asp) + L-aspartate + ATP = L-aspartyl-tRNA(Asp) + AMP + diphosphate</text>
        <dbReference type="Rhea" id="RHEA:19649"/>
        <dbReference type="Rhea" id="RHEA-COMP:9660"/>
        <dbReference type="Rhea" id="RHEA-COMP:9678"/>
        <dbReference type="ChEBI" id="CHEBI:29991"/>
        <dbReference type="ChEBI" id="CHEBI:30616"/>
        <dbReference type="ChEBI" id="CHEBI:33019"/>
        <dbReference type="ChEBI" id="CHEBI:78442"/>
        <dbReference type="ChEBI" id="CHEBI:78516"/>
        <dbReference type="ChEBI" id="CHEBI:456215"/>
        <dbReference type="EC" id="6.1.1.12"/>
    </reaction>
</comment>
<reference evidence="10 11" key="1">
    <citation type="submission" date="2017-08" db="EMBL/GenBank/DDBJ databases">
        <title>Reclassification of Bisgaard taxon 37 and 44.</title>
        <authorList>
            <person name="Christensen H."/>
        </authorList>
    </citation>
    <scope>NUCLEOTIDE SEQUENCE [LARGE SCALE GENOMIC DNA]</scope>
    <source>
        <strain evidence="10 11">EEAB3T1</strain>
    </source>
</reference>
<evidence type="ECO:0000313" key="10">
    <source>
        <dbReference type="EMBL" id="RIY37887.1"/>
    </source>
</evidence>
<dbReference type="CDD" id="cd00777">
    <property type="entry name" value="AspRS_core"/>
    <property type="match status" value="1"/>
</dbReference>
<evidence type="ECO:0000256" key="1">
    <source>
        <dbReference type="ARBA" id="ARBA00006303"/>
    </source>
</evidence>
<feature type="binding site" evidence="8">
    <location>
        <position position="225"/>
    </location>
    <ligand>
        <name>ATP</name>
        <dbReference type="ChEBI" id="CHEBI:30616"/>
    </ligand>
</feature>
<feature type="binding site" evidence="8">
    <location>
        <position position="483"/>
    </location>
    <ligand>
        <name>ATP</name>
        <dbReference type="ChEBI" id="CHEBI:30616"/>
    </ligand>
</feature>
<dbReference type="NCBIfam" id="NF001750">
    <property type="entry name" value="PRK00476.1"/>
    <property type="match status" value="1"/>
</dbReference>
<dbReference type="InterPro" id="IPR004115">
    <property type="entry name" value="GAD-like_sf"/>
</dbReference>
<dbReference type="GO" id="GO:0003676">
    <property type="term" value="F:nucleic acid binding"/>
    <property type="evidence" value="ECO:0007669"/>
    <property type="project" value="InterPro"/>
</dbReference>
<keyword evidence="11" id="KW-1185">Reference proteome</keyword>
<keyword evidence="4 8" id="KW-0547">Nucleotide-binding</keyword>
<evidence type="ECO:0000259" key="9">
    <source>
        <dbReference type="PROSITE" id="PS50862"/>
    </source>
</evidence>
<proteinExistence type="inferred from homology"/>
<evidence type="ECO:0000256" key="7">
    <source>
        <dbReference type="ARBA" id="ARBA00023146"/>
    </source>
</evidence>
<dbReference type="InterPro" id="IPR004524">
    <property type="entry name" value="Asp-tRNA-ligase_1"/>
</dbReference>
<dbReference type="EC" id="6.1.1.12" evidence="8"/>
<dbReference type="InterPro" id="IPR004365">
    <property type="entry name" value="NA-bd_OB_tRNA"/>
</dbReference>
<evidence type="ECO:0000313" key="11">
    <source>
        <dbReference type="Proteomes" id="UP000265964"/>
    </source>
</evidence>
<feature type="binding site" evidence="8">
    <location>
        <begin position="216"/>
        <end position="218"/>
    </location>
    <ligand>
        <name>ATP</name>
        <dbReference type="ChEBI" id="CHEBI:30616"/>
    </ligand>
</feature>